<organism evidence="1 2">
    <name type="scientific">Cylicostephanus goldi</name>
    <name type="common">Nematode worm</name>
    <dbReference type="NCBI Taxonomy" id="71465"/>
    <lineage>
        <taxon>Eukaryota</taxon>
        <taxon>Metazoa</taxon>
        <taxon>Ecdysozoa</taxon>
        <taxon>Nematoda</taxon>
        <taxon>Chromadorea</taxon>
        <taxon>Rhabditida</taxon>
        <taxon>Rhabditina</taxon>
        <taxon>Rhabditomorpha</taxon>
        <taxon>Strongyloidea</taxon>
        <taxon>Strongylidae</taxon>
        <taxon>Cylicostephanus</taxon>
    </lineage>
</organism>
<dbReference type="InterPro" id="IPR011990">
    <property type="entry name" value="TPR-like_helical_dom_sf"/>
</dbReference>
<reference evidence="1 2" key="1">
    <citation type="submission" date="2018-11" db="EMBL/GenBank/DDBJ databases">
        <authorList>
            <consortium name="Pathogen Informatics"/>
        </authorList>
    </citation>
    <scope>NUCLEOTIDE SEQUENCE [LARGE SCALE GENOMIC DNA]</scope>
</reference>
<proteinExistence type="predicted"/>
<evidence type="ECO:0000313" key="1">
    <source>
        <dbReference type="EMBL" id="VDK60633.1"/>
    </source>
</evidence>
<dbReference type="OrthoDB" id="2186662at2759"/>
<accession>A0A3P6RWE4</accession>
<sequence length="123" mass="14217">MSFRWVTLRSWCQKRHLVLPCWCGQLGLPLTVGRVQDCAKEDSAGEVYEHIKDYEKALECYKNGKDFSKAIQLARFCSPEQVVLLGENYGDYLVKIGQHEAAINHFLGELLFYPLQNMCLMRD</sequence>
<dbReference type="EMBL" id="UYRV01014931">
    <property type="protein sequence ID" value="VDK60633.1"/>
    <property type="molecule type" value="Genomic_DNA"/>
</dbReference>
<evidence type="ECO:0000313" key="2">
    <source>
        <dbReference type="Proteomes" id="UP000271889"/>
    </source>
</evidence>
<gene>
    <name evidence="1" type="ORF">CGOC_LOCUS5075</name>
</gene>
<dbReference type="AlphaFoldDB" id="A0A3P6RWE4"/>
<dbReference type="SUPFAM" id="SSF48452">
    <property type="entry name" value="TPR-like"/>
    <property type="match status" value="1"/>
</dbReference>
<keyword evidence="2" id="KW-1185">Reference proteome</keyword>
<dbReference type="Proteomes" id="UP000271889">
    <property type="component" value="Unassembled WGS sequence"/>
</dbReference>
<name>A0A3P6RWE4_CYLGO</name>
<protein>
    <submittedName>
        <fullName evidence="1">Uncharacterized protein</fullName>
    </submittedName>
</protein>